<dbReference type="GO" id="GO:0043235">
    <property type="term" value="C:receptor complex"/>
    <property type="evidence" value="ECO:0007669"/>
    <property type="project" value="TreeGrafter"/>
</dbReference>
<evidence type="ECO:0000256" key="11">
    <source>
        <dbReference type="ARBA" id="ARBA00022989"/>
    </source>
</evidence>
<feature type="domain" description="Protein kinase" evidence="17">
    <location>
        <begin position="286"/>
        <end position="575"/>
    </location>
</feature>
<comment type="subcellular location">
    <subcellularLocation>
        <location evidence="1">Membrane</location>
        <topology evidence="1">Single-pass type I membrane protein</topology>
    </subcellularLocation>
</comment>
<dbReference type="Pfam" id="PF07714">
    <property type="entry name" value="PK_Tyr_Ser-Thr"/>
    <property type="match status" value="1"/>
</dbReference>
<evidence type="ECO:0000256" key="8">
    <source>
        <dbReference type="ARBA" id="ARBA00022741"/>
    </source>
</evidence>
<dbReference type="InterPro" id="IPR011009">
    <property type="entry name" value="Kinase-like_dom_sf"/>
</dbReference>
<feature type="region of interest" description="Disordered" evidence="14">
    <location>
        <begin position="217"/>
        <end position="269"/>
    </location>
</feature>
<feature type="transmembrane region" description="Helical" evidence="15">
    <location>
        <begin position="164"/>
        <end position="190"/>
    </location>
</feature>
<dbReference type="InterPro" id="IPR000719">
    <property type="entry name" value="Prot_kinase_dom"/>
</dbReference>
<reference evidence="18" key="1">
    <citation type="journal article" date="2013" name="Genetics">
        <title>The draft genome and transcriptome of Panagrellus redivivus are shaped by the harsh demands of a free-living lifestyle.</title>
        <authorList>
            <person name="Srinivasan J."/>
            <person name="Dillman A.R."/>
            <person name="Macchietto M.G."/>
            <person name="Heikkinen L."/>
            <person name="Lakso M."/>
            <person name="Fracchia K.M."/>
            <person name="Antoshechkin I."/>
            <person name="Mortazavi A."/>
            <person name="Wong G."/>
            <person name="Sternberg P.W."/>
        </authorList>
    </citation>
    <scope>NUCLEOTIDE SEQUENCE [LARGE SCALE GENOMIC DNA]</scope>
    <source>
        <strain evidence="18">MT8872</strain>
    </source>
</reference>
<name>A0A7E4VWW1_PANRE</name>
<reference evidence="19" key="2">
    <citation type="submission" date="2020-10" db="UniProtKB">
        <authorList>
            <consortium name="WormBaseParasite"/>
        </authorList>
    </citation>
    <scope>IDENTIFICATION</scope>
</reference>
<dbReference type="GO" id="GO:0004675">
    <property type="term" value="F:transmembrane receptor protein serine/threonine kinase activity"/>
    <property type="evidence" value="ECO:0007669"/>
    <property type="project" value="UniProtKB-EC"/>
</dbReference>
<dbReference type="PROSITE" id="PS00108">
    <property type="entry name" value="PROTEIN_KINASE_ST"/>
    <property type="match status" value="1"/>
</dbReference>
<evidence type="ECO:0000313" key="18">
    <source>
        <dbReference type="Proteomes" id="UP000492821"/>
    </source>
</evidence>
<evidence type="ECO:0000256" key="1">
    <source>
        <dbReference type="ARBA" id="ARBA00004479"/>
    </source>
</evidence>
<keyword evidence="9" id="KW-0418">Kinase</keyword>
<keyword evidence="6 15" id="KW-0812">Transmembrane</keyword>
<comment type="similarity">
    <text evidence="2">Belongs to the protein kinase superfamily. TKL Ser/Thr protein kinase family. TGFB receptor subfamily.</text>
</comment>
<evidence type="ECO:0000256" key="5">
    <source>
        <dbReference type="ARBA" id="ARBA00022679"/>
    </source>
</evidence>
<dbReference type="PROSITE" id="PS50011">
    <property type="entry name" value="PROTEIN_KINASE_DOM"/>
    <property type="match status" value="1"/>
</dbReference>
<feature type="compositionally biased region" description="Polar residues" evidence="14">
    <location>
        <begin position="667"/>
        <end position="679"/>
    </location>
</feature>
<keyword evidence="11 15" id="KW-1133">Transmembrane helix</keyword>
<keyword evidence="10" id="KW-0067">ATP-binding</keyword>
<dbReference type="WBParaSite" id="Pan_g4386.t1">
    <property type="protein sequence ID" value="Pan_g4386.t1"/>
    <property type="gene ID" value="Pan_g4386"/>
</dbReference>
<evidence type="ECO:0000259" key="17">
    <source>
        <dbReference type="PROSITE" id="PS50011"/>
    </source>
</evidence>
<dbReference type="EC" id="2.7.11.30" evidence="3"/>
<dbReference type="GO" id="GO:0006950">
    <property type="term" value="P:response to stress"/>
    <property type="evidence" value="ECO:0007669"/>
    <property type="project" value="UniProtKB-ARBA"/>
</dbReference>
<protein>
    <recommendedName>
        <fullName evidence="3">receptor protein serine/threonine kinase</fullName>
        <ecNumber evidence="3">2.7.11.30</ecNumber>
    </recommendedName>
</protein>
<evidence type="ECO:0000256" key="16">
    <source>
        <dbReference type="SAM" id="SignalP"/>
    </source>
</evidence>
<dbReference type="GO" id="GO:0005886">
    <property type="term" value="C:plasma membrane"/>
    <property type="evidence" value="ECO:0007669"/>
    <property type="project" value="TreeGrafter"/>
</dbReference>
<evidence type="ECO:0000256" key="13">
    <source>
        <dbReference type="ARBA" id="ARBA00023170"/>
    </source>
</evidence>
<accession>A0A7E4VWW1</accession>
<evidence type="ECO:0000256" key="15">
    <source>
        <dbReference type="SAM" id="Phobius"/>
    </source>
</evidence>
<dbReference type="SMART" id="SM00220">
    <property type="entry name" value="S_TKc"/>
    <property type="match status" value="1"/>
</dbReference>
<keyword evidence="18" id="KW-1185">Reference proteome</keyword>
<evidence type="ECO:0000256" key="12">
    <source>
        <dbReference type="ARBA" id="ARBA00023136"/>
    </source>
</evidence>
<keyword evidence="5" id="KW-0808">Transferase</keyword>
<feature type="signal peptide" evidence="16">
    <location>
        <begin position="1"/>
        <end position="19"/>
    </location>
</feature>
<keyword evidence="7 16" id="KW-0732">Signal</keyword>
<evidence type="ECO:0000256" key="14">
    <source>
        <dbReference type="SAM" id="MobiDB-lite"/>
    </source>
</evidence>
<keyword evidence="13" id="KW-0675">Receptor</keyword>
<evidence type="ECO:0000256" key="9">
    <source>
        <dbReference type="ARBA" id="ARBA00022777"/>
    </source>
</evidence>
<evidence type="ECO:0000256" key="10">
    <source>
        <dbReference type="ARBA" id="ARBA00022840"/>
    </source>
</evidence>
<feature type="compositionally biased region" description="Low complexity" evidence="14">
    <location>
        <begin position="230"/>
        <end position="257"/>
    </location>
</feature>
<feature type="region of interest" description="Disordered" evidence="14">
    <location>
        <begin position="604"/>
        <end position="692"/>
    </location>
</feature>
<dbReference type="Gene3D" id="1.10.510.10">
    <property type="entry name" value="Transferase(Phosphotransferase) domain 1"/>
    <property type="match status" value="1"/>
</dbReference>
<sequence>MIIRPWVVWAVISLPLALCNVFIPPEHRPGVVDELQKIMLQYQNHILGSPPREDDLYCKCNEMGCDTEIIEVAGTNYSGICRVPKGGQCRTVEAFNEYGKLSEVHFECIEFERLIPLNQPLICVSREGHPRLRQFCCNNASLCNDAIIPPLSPRRRVIRRNLGILKVFVVLLAILTGLGFLALFVCLLWACNNKAKDTMRKYLIHLPFFNLVQHSPRVRRTHSSPQSVPETGPGTEAEVEAGAAGAESEAGAEAGTGNDAQDPLMGESSGHGFTTLTKRTMARQVVISNTIISRGRYGEVRLGDWKGEAVAVKIFNSRDEQSFYRESRIYMSNALKHPCVLRYIASDNKDAGVATQLLIITEYIPNGALYDYLGDHTVDKITGLRMIQSISSGLAYLHTEIPGLHNDSHKPAVAHRDMKSKNVLVKKDLSCVIADLGMAIFNLPDDTPCDKKFGTTRYMAPELFSDEEISFTMYVCADVYATALIIWEIVRRMDYKPGGSYPYMLPYFEHCSRDPTPDDMYDIIVTQGLRPKLDVSWDSDDALKILGRIMTECWNEHPLSRLPSLNIRIQVDRLVKIEEERLEALQARRRRYEPSVQFDNNVSYFRAGNNAQPPVPSIRVSDSDLPGPSQAGSSSDKHPLIGAQGSASSSSCSSPPGPSHVVMAQPRTRSGSRASNRTGKNPRPLSPLSEKE</sequence>
<feature type="compositionally biased region" description="Low complexity" evidence="14">
    <location>
        <begin position="642"/>
        <end position="654"/>
    </location>
</feature>
<organism evidence="18 19">
    <name type="scientific">Panagrellus redivivus</name>
    <name type="common">Microworm</name>
    <dbReference type="NCBI Taxonomy" id="6233"/>
    <lineage>
        <taxon>Eukaryota</taxon>
        <taxon>Metazoa</taxon>
        <taxon>Ecdysozoa</taxon>
        <taxon>Nematoda</taxon>
        <taxon>Chromadorea</taxon>
        <taxon>Rhabditida</taxon>
        <taxon>Tylenchina</taxon>
        <taxon>Panagrolaimomorpha</taxon>
        <taxon>Panagrolaimoidea</taxon>
        <taxon>Panagrolaimidae</taxon>
        <taxon>Panagrellus</taxon>
    </lineage>
</organism>
<evidence type="ECO:0000256" key="7">
    <source>
        <dbReference type="ARBA" id="ARBA00022729"/>
    </source>
</evidence>
<dbReference type="Proteomes" id="UP000492821">
    <property type="component" value="Unassembled WGS sequence"/>
</dbReference>
<dbReference type="PANTHER" id="PTHR23255">
    <property type="entry name" value="TRANSFORMING GROWTH FACTOR-BETA RECEPTOR TYPE I AND II"/>
    <property type="match status" value="1"/>
</dbReference>
<dbReference type="Gene3D" id="3.30.200.20">
    <property type="entry name" value="Phosphorylase Kinase, domain 1"/>
    <property type="match status" value="1"/>
</dbReference>
<keyword evidence="4" id="KW-0723">Serine/threonine-protein kinase</keyword>
<evidence type="ECO:0000256" key="2">
    <source>
        <dbReference type="ARBA" id="ARBA00009605"/>
    </source>
</evidence>
<keyword evidence="12 15" id="KW-0472">Membrane</keyword>
<dbReference type="InterPro" id="IPR000333">
    <property type="entry name" value="TGFB_receptor"/>
</dbReference>
<dbReference type="GO" id="GO:0005524">
    <property type="term" value="F:ATP binding"/>
    <property type="evidence" value="ECO:0007669"/>
    <property type="project" value="UniProtKB-KW"/>
</dbReference>
<dbReference type="InterPro" id="IPR001245">
    <property type="entry name" value="Ser-Thr/Tyr_kinase_cat_dom"/>
</dbReference>
<dbReference type="GO" id="GO:0071363">
    <property type="term" value="P:cellular response to growth factor stimulus"/>
    <property type="evidence" value="ECO:0007669"/>
    <property type="project" value="TreeGrafter"/>
</dbReference>
<dbReference type="AlphaFoldDB" id="A0A7E4VWW1"/>
<evidence type="ECO:0000256" key="6">
    <source>
        <dbReference type="ARBA" id="ARBA00022692"/>
    </source>
</evidence>
<keyword evidence="8" id="KW-0547">Nucleotide-binding</keyword>
<proteinExistence type="inferred from homology"/>
<dbReference type="InterPro" id="IPR008271">
    <property type="entry name" value="Ser/Thr_kinase_AS"/>
</dbReference>
<dbReference type="PANTHER" id="PTHR23255:SF71">
    <property type="entry name" value="RECEPTOR PROTEIN SERINE_THREONINE KINASE"/>
    <property type="match status" value="1"/>
</dbReference>
<evidence type="ECO:0000256" key="4">
    <source>
        <dbReference type="ARBA" id="ARBA00022527"/>
    </source>
</evidence>
<evidence type="ECO:0000313" key="19">
    <source>
        <dbReference type="WBParaSite" id="Pan_g4386.t1"/>
    </source>
</evidence>
<feature type="chain" id="PRO_5028932304" description="receptor protein serine/threonine kinase" evidence="16">
    <location>
        <begin position="20"/>
        <end position="692"/>
    </location>
</feature>
<evidence type="ECO:0000256" key="3">
    <source>
        <dbReference type="ARBA" id="ARBA00012401"/>
    </source>
</evidence>
<dbReference type="SUPFAM" id="SSF56112">
    <property type="entry name" value="Protein kinase-like (PK-like)"/>
    <property type="match status" value="1"/>
</dbReference>